<organism evidence="1 2">
    <name type="scientific">candidate division MSBL1 archaeon SCGC-AAA382A13</name>
    <dbReference type="NCBI Taxonomy" id="1698279"/>
    <lineage>
        <taxon>Archaea</taxon>
        <taxon>Methanobacteriati</taxon>
        <taxon>Methanobacteriota</taxon>
        <taxon>candidate division MSBL1</taxon>
    </lineage>
</organism>
<evidence type="ECO:0000313" key="1">
    <source>
        <dbReference type="EMBL" id="KXB05591.1"/>
    </source>
</evidence>
<evidence type="ECO:0008006" key="3">
    <source>
        <dbReference type="Google" id="ProtNLM"/>
    </source>
</evidence>
<dbReference type="AlphaFoldDB" id="A0A133VGM2"/>
<dbReference type="EMBL" id="LHYD01000005">
    <property type="protein sequence ID" value="KXB05591.1"/>
    <property type="molecule type" value="Genomic_DNA"/>
</dbReference>
<protein>
    <recommendedName>
        <fullName evidence="3">Restriction endonuclease type IV Mrr domain-containing protein</fullName>
    </recommendedName>
</protein>
<sequence length="342" mass="40081">MTENNSSEELEKIREGLEEKSKDYCKECELECELKKKDEIPTFGEIKEEAPDNCPQIKKFFDFAEELSEILNRTVGQQVEQISEVLNKAVEQQLKELKNFSELQSVLTENLRNKIAHFEIPQEELEPLINFNEAFASNLAKGSPHYFSFDKLGFDDETLPELQKTEHIQLVDRLSKCKLGKIQWKRYEEICGDILEYLLCPPLGDPIPQKRTVEGFEIRDWTLQIPYNSGGFWRHIRQKYESNGLVVECKNLTDQINKEHVIRCAEYLDSKRLGNFGIILSRKPASESAKKQQKKAWFEQDKMILSLTDEDLRNMIKLKSNNKEIERYLDKKIFDFLSSLER</sequence>
<dbReference type="Proteomes" id="UP000070311">
    <property type="component" value="Unassembled WGS sequence"/>
</dbReference>
<accession>A0A133VGM2</accession>
<gene>
    <name evidence="1" type="ORF">AKJ50_00460</name>
</gene>
<keyword evidence="2" id="KW-1185">Reference proteome</keyword>
<evidence type="ECO:0000313" key="2">
    <source>
        <dbReference type="Proteomes" id="UP000070311"/>
    </source>
</evidence>
<comment type="caution">
    <text evidence="1">The sequence shown here is derived from an EMBL/GenBank/DDBJ whole genome shotgun (WGS) entry which is preliminary data.</text>
</comment>
<reference evidence="1 2" key="1">
    <citation type="journal article" date="2016" name="Sci. Rep.">
        <title>Metabolic traits of an uncultured archaeal lineage -MSBL1- from brine pools of the Red Sea.</title>
        <authorList>
            <person name="Mwirichia R."/>
            <person name="Alam I."/>
            <person name="Rashid M."/>
            <person name="Vinu M."/>
            <person name="Ba-Alawi W."/>
            <person name="Anthony Kamau A."/>
            <person name="Kamanda Ngugi D."/>
            <person name="Goker M."/>
            <person name="Klenk H.P."/>
            <person name="Bajic V."/>
            <person name="Stingl U."/>
        </authorList>
    </citation>
    <scope>NUCLEOTIDE SEQUENCE [LARGE SCALE GENOMIC DNA]</scope>
    <source>
        <strain evidence="1">SCGC-AAA382A13</strain>
    </source>
</reference>
<name>A0A133VGM2_9EURY</name>
<proteinExistence type="predicted"/>